<dbReference type="InterPro" id="IPR009097">
    <property type="entry name" value="Cyclic_Pdiesterase"/>
</dbReference>
<dbReference type="SUPFAM" id="SSF55144">
    <property type="entry name" value="LigT-like"/>
    <property type="match status" value="1"/>
</dbReference>
<dbReference type="InterPro" id="IPR050580">
    <property type="entry name" value="2H_phosphoesterase_YjcG-like"/>
</dbReference>
<proteinExistence type="predicted"/>
<name>M0K6Q0_9EURY</name>
<organism evidence="1 2">
    <name type="scientific">Haloarcula marismortui ATCC 33799</name>
    <dbReference type="NCBI Taxonomy" id="662475"/>
    <lineage>
        <taxon>Archaea</taxon>
        <taxon>Methanobacteriati</taxon>
        <taxon>Methanobacteriota</taxon>
        <taxon>Stenosarchaea group</taxon>
        <taxon>Halobacteria</taxon>
        <taxon>Halobacteriales</taxon>
        <taxon>Haloarculaceae</taxon>
        <taxon>Haloarcula</taxon>
    </lineage>
</organism>
<keyword evidence="2" id="KW-1185">Reference proteome</keyword>
<dbReference type="EMBL" id="AOLS01000062">
    <property type="protein sequence ID" value="EMA16901.1"/>
    <property type="molecule type" value="Genomic_DNA"/>
</dbReference>
<accession>M0K6Q0</accession>
<sequence length="187" mass="20014">MTGCRTALFFPTASDPLTVYSINVPLPSAVTSLAADLAADLPLAQRRGRGEHTLVAKRLGGGDHAAYARLEAQGREALRGQPAFEAKIAGVEQFEAAVTGPSPVVYLAVESPGLVALHERLCERVDPVDEMEGDAYVPHVTVARGGDLDAAARLVERDIEPIRWTVDELAFYDADRNQPVSRVSLPA</sequence>
<dbReference type="Pfam" id="PF13563">
    <property type="entry name" value="2_5_RNA_ligase2"/>
    <property type="match status" value="1"/>
</dbReference>
<dbReference type="Proteomes" id="UP000011687">
    <property type="component" value="Unassembled WGS sequence"/>
</dbReference>
<dbReference type="PATRIC" id="fig|662475.6.peg.2687"/>
<dbReference type="Gene3D" id="3.90.1140.10">
    <property type="entry name" value="Cyclic phosphodiesterase"/>
    <property type="match status" value="1"/>
</dbReference>
<dbReference type="AlphaFoldDB" id="M0K6Q0"/>
<evidence type="ECO:0000313" key="2">
    <source>
        <dbReference type="Proteomes" id="UP000011687"/>
    </source>
</evidence>
<dbReference type="PANTHER" id="PTHR40037">
    <property type="entry name" value="PHOSPHOESTERASE YJCG-RELATED"/>
    <property type="match status" value="1"/>
</dbReference>
<comment type="caution">
    <text evidence="1">The sequence shown here is derived from an EMBL/GenBank/DDBJ whole genome shotgun (WGS) entry which is preliminary data.</text>
</comment>
<evidence type="ECO:0000313" key="1">
    <source>
        <dbReference type="EMBL" id="EMA16901.1"/>
    </source>
</evidence>
<dbReference type="PANTHER" id="PTHR40037:SF1">
    <property type="entry name" value="PHOSPHOESTERASE SAOUHSC_00951-RELATED"/>
    <property type="match status" value="1"/>
</dbReference>
<reference evidence="1 2" key="1">
    <citation type="journal article" date="2014" name="PLoS Genet.">
        <title>Phylogenetically driven sequencing of extremely halophilic archaea reveals strategies for static and dynamic osmo-response.</title>
        <authorList>
            <person name="Becker E.A."/>
            <person name="Seitzer P.M."/>
            <person name="Tritt A."/>
            <person name="Larsen D."/>
            <person name="Krusor M."/>
            <person name="Yao A.I."/>
            <person name="Wu D."/>
            <person name="Madern D."/>
            <person name="Eisen J.A."/>
            <person name="Darling A.E."/>
            <person name="Facciotti M.T."/>
        </authorList>
    </citation>
    <scope>NUCLEOTIDE SEQUENCE [LARGE SCALE GENOMIC DNA]</scope>
    <source>
        <strain evidence="1 2">ATCC 33799</strain>
    </source>
</reference>
<protein>
    <submittedName>
        <fullName evidence="1">Putative phosphoesterase HXTX</fullName>
    </submittedName>
</protein>
<gene>
    <name evidence="1" type="ORF">C435_13710</name>
</gene>